<dbReference type="EMBL" id="CP139487">
    <property type="protein sequence ID" value="WPU66839.1"/>
    <property type="molecule type" value="Genomic_DNA"/>
</dbReference>
<keyword evidence="3" id="KW-1185">Reference proteome</keyword>
<reference evidence="2 3" key="1">
    <citation type="submission" date="2023-11" db="EMBL/GenBank/DDBJ databases">
        <title>Peredibacter starrii A3.12.</title>
        <authorList>
            <person name="Mitchell R.J."/>
        </authorList>
    </citation>
    <scope>NUCLEOTIDE SEQUENCE [LARGE SCALE GENOMIC DNA]</scope>
    <source>
        <strain evidence="2 3">A3.12</strain>
    </source>
</reference>
<name>A0AAX4HU50_9BACT</name>
<protein>
    <recommendedName>
        <fullName evidence="4">Secreted protein</fullName>
    </recommendedName>
</protein>
<accession>A0AAX4HU50</accession>
<sequence length="230" mass="25814">MKNHKLKILCLSTLSLAALLFSLGSRAAEQVKIPENHCAPRVDSKRYVDTHFSTSYPRTVVFECTYDCKVNGRLIDVVGTKNVTVRNMQEDATDTGCQGVKVKKVSWGWDFDGVEPFYAYQTPMPEMKRFAFENISQKNATETKLLIELKSNLQQVTDAYRKVGWGQFKDASEAMDKIIAQLPANTTLLDKYIKQIVDKGGDVSLDGTGQSLVLVNIKSQAAWRIPSHLF</sequence>
<gene>
    <name evidence="2" type="ORF">SOO65_08765</name>
</gene>
<dbReference type="KEGG" id="psti:SOO65_08765"/>
<evidence type="ECO:0008006" key="4">
    <source>
        <dbReference type="Google" id="ProtNLM"/>
    </source>
</evidence>
<dbReference type="RefSeq" id="WP_321399444.1">
    <property type="nucleotide sequence ID" value="NZ_CP139487.1"/>
</dbReference>
<evidence type="ECO:0000313" key="3">
    <source>
        <dbReference type="Proteomes" id="UP001324634"/>
    </source>
</evidence>
<dbReference type="Proteomes" id="UP001324634">
    <property type="component" value="Chromosome"/>
</dbReference>
<evidence type="ECO:0000313" key="2">
    <source>
        <dbReference type="EMBL" id="WPU66839.1"/>
    </source>
</evidence>
<feature type="chain" id="PRO_5043791675" description="Secreted protein" evidence="1">
    <location>
        <begin position="28"/>
        <end position="230"/>
    </location>
</feature>
<dbReference type="AlphaFoldDB" id="A0AAX4HU50"/>
<proteinExistence type="predicted"/>
<keyword evidence="1" id="KW-0732">Signal</keyword>
<feature type="signal peptide" evidence="1">
    <location>
        <begin position="1"/>
        <end position="27"/>
    </location>
</feature>
<evidence type="ECO:0000256" key="1">
    <source>
        <dbReference type="SAM" id="SignalP"/>
    </source>
</evidence>
<organism evidence="2 3">
    <name type="scientific">Peredibacter starrii</name>
    <dbReference type="NCBI Taxonomy" id="28202"/>
    <lineage>
        <taxon>Bacteria</taxon>
        <taxon>Pseudomonadati</taxon>
        <taxon>Bdellovibrionota</taxon>
        <taxon>Bacteriovoracia</taxon>
        <taxon>Bacteriovoracales</taxon>
        <taxon>Bacteriovoracaceae</taxon>
        <taxon>Peredibacter</taxon>
    </lineage>
</organism>